<organism evidence="2 3">
    <name type="scientific">Streptomyces hintoniae</name>
    <dbReference type="NCBI Taxonomy" id="3075521"/>
    <lineage>
        <taxon>Bacteria</taxon>
        <taxon>Bacillati</taxon>
        <taxon>Actinomycetota</taxon>
        <taxon>Actinomycetes</taxon>
        <taxon>Kitasatosporales</taxon>
        <taxon>Streptomycetaceae</taxon>
        <taxon>Streptomyces</taxon>
    </lineage>
</organism>
<reference evidence="2" key="1">
    <citation type="submission" date="2024-05" db="EMBL/GenBank/DDBJ databases">
        <title>30 novel species of actinomycetes from the DSMZ collection.</title>
        <authorList>
            <person name="Nouioui I."/>
        </authorList>
    </citation>
    <scope>NUCLEOTIDE SEQUENCE</scope>
    <source>
        <strain evidence="2">DSM 41014</strain>
    </source>
</reference>
<comment type="caution">
    <text evidence="2">The sequence shown here is derived from an EMBL/GenBank/DDBJ whole genome shotgun (WGS) entry which is preliminary data.</text>
</comment>
<protein>
    <recommendedName>
        <fullName evidence="1">ScoMcrA-like DNA sulfur-binding domain-containing protein</fullName>
    </recommendedName>
</protein>
<evidence type="ECO:0000313" key="2">
    <source>
        <dbReference type="EMBL" id="MDT0471064.1"/>
    </source>
</evidence>
<dbReference type="RefSeq" id="WP_311634003.1">
    <property type="nucleotide sequence ID" value="NZ_JAVRFF010000002.1"/>
</dbReference>
<dbReference type="InterPro" id="IPR058813">
    <property type="entry name" value="DNA-SBD_ScoMcrA"/>
</dbReference>
<proteinExistence type="predicted"/>
<name>A0ABU2UCS9_9ACTN</name>
<gene>
    <name evidence="2" type="ORF">RM863_02780</name>
</gene>
<sequence length="111" mass="12843">MEAVGSRGPKLLIPEDVIQRITRLKVSYSSGHPTLYKPITLLWAMGRAARGEPRLLSWPQTEEALKRLLRDHGARRERPDYPMASLYRESVWELPPNPSPRRRARHWPGPL</sequence>
<evidence type="ECO:0000259" key="1">
    <source>
        <dbReference type="Pfam" id="PF26340"/>
    </source>
</evidence>
<evidence type="ECO:0000313" key="3">
    <source>
        <dbReference type="Proteomes" id="UP001180489"/>
    </source>
</evidence>
<accession>A0ABU2UCS9</accession>
<keyword evidence="3" id="KW-1185">Reference proteome</keyword>
<dbReference type="EMBL" id="JAVRFF010000002">
    <property type="protein sequence ID" value="MDT0471064.1"/>
    <property type="molecule type" value="Genomic_DNA"/>
</dbReference>
<feature type="domain" description="ScoMcrA-like DNA sulfur-binding" evidence="1">
    <location>
        <begin position="15"/>
        <end position="100"/>
    </location>
</feature>
<dbReference type="Proteomes" id="UP001180489">
    <property type="component" value="Unassembled WGS sequence"/>
</dbReference>
<dbReference type="Pfam" id="PF26340">
    <property type="entry name" value="DNA-SBD_ScoMcrA"/>
    <property type="match status" value="1"/>
</dbReference>